<organism evidence="1 2">
    <name type="scientific">Cohnella boryungensis</name>
    <dbReference type="NCBI Taxonomy" id="768479"/>
    <lineage>
        <taxon>Bacteria</taxon>
        <taxon>Bacillati</taxon>
        <taxon>Bacillota</taxon>
        <taxon>Bacilli</taxon>
        <taxon>Bacillales</taxon>
        <taxon>Paenibacillaceae</taxon>
        <taxon>Cohnella</taxon>
    </lineage>
</organism>
<gene>
    <name evidence="1" type="ORF">ACFO1S_22030</name>
</gene>
<comment type="caution">
    <text evidence="1">The sequence shown here is derived from an EMBL/GenBank/DDBJ whole genome shotgun (WGS) entry which is preliminary data.</text>
</comment>
<dbReference type="Proteomes" id="UP001595755">
    <property type="component" value="Unassembled WGS sequence"/>
</dbReference>
<accession>A0ABV8SFW0</accession>
<keyword evidence="2" id="KW-1185">Reference proteome</keyword>
<dbReference type="EMBL" id="JBHSED010000058">
    <property type="protein sequence ID" value="MFC4306115.1"/>
    <property type="molecule type" value="Genomic_DNA"/>
</dbReference>
<name>A0ABV8SFW0_9BACL</name>
<sequence length="114" mass="12902">MTQVREAQFRRIVDRRGQAFAEVEVFTDHPRDPQMLAYFRMREGGGFALLRVVANDADTEIDWFDNALHDAFVDVTDTLLSSPDHLGTDDRDSFASQILAYPGVSEALGRSWPI</sequence>
<protein>
    <submittedName>
        <fullName evidence="1">Uncharacterized protein</fullName>
    </submittedName>
</protein>
<dbReference type="RefSeq" id="WP_204601806.1">
    <property type="nucleotide sequence ID" value="NZ_JBHSED010000058.1"/>
</dbReference>
<reference evidence="2" key="1">
    <citation type="journal article" date="2019" name="Int. J. Syst. Evol. Microbiol.">
        <title>The Global Catalogue of Microorganisms (GCM) 10K type strain sequencing project: providing services to taxonomists for standard genome sequencing and annotation.</title>
        <authorList>
            <consortium name="The Broad Institute Genomics Platform"/>
            <consortium name="The Broad Institute Genome Sequencing Center for Infectious Disease"/>
            <person name="Wu L."/>
            <person name="Ma J."/>
        </authorList>
    </citation>
    <scope>NUCLEOTIDE SEQUENCE [LARGE SCALE GENOMIC DNA]</scope>
    <source>
        <strain evidence="2">CGMCC 4.1641</strain>
    </source>
</reference>
<evidence type="ECO:0000313" key="1">
    <source>
        <dbReference type="EMBL" id="MFC4306115.1"/>
    </source>
</evidence>
<evidence type="ECO:0000313" key="2">
    <source>
        <dbReference type="Proteomes" id="UP001595755"/>
    </source>
</evidence>
<proteinExistence type="predicted"/>